<dbReference type="OrthoDB" id="9807829at2"/>
<dbReference type="EMBL" id="CP029161">
    <property type="protein sequence ID" value="AWH90395.1"/>
    <property type="molecule type" value="Genomic_DNA"/>
</dbReference>
<dbReference type="SUPFAM" id="SSF55174">
    <property type="entry name" value="Alpha-L RNA-binding motif"/>
    <property type="match status" value="1"/>
</dbReference>
<dbReference type="SMART" id="SM00363">
    <property type="entry name" value="S4"/>
    <property type="match status" value="1"/>
</dbReference>
<dbReference type="CDD" id="cd00165">
    <property type="entry name" value="S4"/>
    <property type="match status" value="1"/>
</dbReference>
<dbReference type="PROSITE" id="PS01129">
    <property type="entry name" value="PSI_RLU"/>
    <property type="match status" value="1"/>
</dbReference>
<dbReference type="InterPro" id="IPR002942">
    <property type="entry name" value="S4_RNA-bd"/>
</dbReference>
<evidence type="ECO:0000256" key="4">
    <source>
        <dbReference type="PIRSR" id="PIRSR606225-1"/>
    </source>
</evidence>
<protein>
    <recommendedName>
        <fullName evidence="6">Pseudouridine synthase</fullName>
        <ecNumber evidence="6">5.4.99.-</ecNumber>
    </recommendedName>
</protein>
<evidence type="ECO:0000259" key="7">
    <source>
        <dbReference type="SMART" id="SM00363"/>
    </source>
</evidence>
<evidence type="ECO:0000256" key="3">
    <source>
        <dbReference type="ARBA" id="ARBA00036882"/>
    </source>
</evidence>
<name>A0A2U8DFZ2_9GAMM</name>
<evidence type="ECO:0000313" key="8">
    <source>
        <dbReference type="EMBL" id="AWH90395.1"/>
    </source>
</evidence>
<dbReference type="Pfam" id="PF01479">
    <property type="entry name" value="S4"/>
    <property type="match status" value="1"/>
</dbReference>
<dbReference type="InterPro" id="IPR006145">
    <property type="entry name" value="PsdUridine_synth_RsuA/RluA"/>
</dbReference>
<evidence type="ECO:0000256" key="2">
    <source>
        <dbReference type="ARBA" id="ARBA00023235"/>
    </source>
</evidence>
<comment type="function">
    <text evidence="6">Responsible for synthesis of pseudouridine from uracil.</text>
</comment>
<keyword evidence="2 6" id="KW-0413">Isomerase</keyword>
<dbReference type="Gene3D" id="3.10.290.10">
    <property type="entry name" value="RNA-binding S4 domain"/>
    <property type="match status" value="1"/>
</dbReference>
<dbReference type="NCBIfam" id="TIGR00005">
    <property type="entry name" value="rluA_subfam"/>
    <property type="match status" value="1"/>
</dbReference>
<dbReference type="Pfam" id="PF00849">
    <property type="entry name" value="PseudoU_synth_2"/>
    <property type="match status" value="1"/>
</dbReference>
<dbReference type="GO" id="GO:0160140">
    <property type="term" value="F:23S rRNA pseudouridine(1911/1915/1917) synthase activity"/>
    <property type="evidence" value="ECO:0007669"/>
    <property type="project" value="UniProtKB-EC"/>
</dbReference>
<dbReference type="InterPro" id="IPR020103">
    <property type="entry name" value="PsdUridine_synth_cat_dom_sf"/>
</dbReference>
<dbReference type="InterPro" id="IPR036986">
    <property type="entry name" value="S4_RNA-bd_sf"/>
</dbReference>
<feature type="domain" description="RNA-binding S4" evidence="7">
    <location>
        <begin position="19"/>
        <end position="80"/>
    </location>
</feature>
<reference evidence="8 9" key="1">
    <citation type="submission" date="2018-04" db="EMBL/GenBank/DDBJ databases">
        <title>Genome sequence of Buchnera aphidicola from Melaphis sacchari.</title>
        <authorList>
            <person name="Geib S.M."/>
            <person name="Palmer N.A."/>
            <person name="Sattler S.E."/>
            <person name="Sarath G."/>
        </authorList>
    </citation>
    <scope>NUCLEOTIDE SEQUENCE [LARGE SCALE GENOMIC DNA]</scope>
    <source>
        <strain evidence="8 9">LSU</strain>
    </source>
</reference>
<dbReference type="NCBIfam" id="NF008385">
    <property type="entry name" value="PRK11180.1"/>
    <property type="match status" value="1"/>
</dbReference>
<sequence>MVLKKELYAFVPYIILSQKRLDKILSNLFTIYSRSCLKKWILMNRVYVDEKICNQPDKKLLGGEKITIYPIIEETISNLPEKIYLNIIYEDNHLMIINKPDGLVVHPGAGNKKGTLLNGLLYHNSNAKNLPRSGVVHRLDKNTSGLMVVAKTIFSYNKLVRLFKKKRIIRRYQAIVKGHLLSGGTINYPIMRHSSKRTCMMTHLLGKKAITHYNIINRLKYHTHISLQLQTGRTHQIRVHMLHIGYPLVGDPLYGGINYKFNQIVKNKKFFIDDTFKRQALHANYIEFLHPVTKKLMHWEISLPEDIKNLLLRLNQ</sequence>
<dbReference type="PANTHER" id="PTHR21600:SF44">
    <property type="entry name" value="RIBOSOMAL LARGE SUBUNIT PSEUDOURIDINE SYNTHASE D"/>
    <property type="match status" value="1"/>
</dbReference>
<evidence type="ECO:0000256" key="6">
    <source>
        <dbReference type="RuleBase" id="RU362028"/>
    </source>
</evidence>
<organism evidence="8 9">
    <name type="scientific">Buchnera aphidicola</name>
    <name type="common">Melanaphis sacchari</name>
    <dbReference type="NCBI Taxonomy" id="2173854"/>
    <lineage>
        <taxon>Bacteria</taxon>
        <taxon>Pseudomonadati</taxon>
        <taxon>Pseudomonadota</taxon>
        <taxon>Gammaproteobacteria</taxon>
        <taxon>Enterobacterales</taxon>
        <taxon>Erwiniaceae</taxon>
        <taxon>Buchnera</taxon>
    </lineage>
</organism>
<comment type="catalytic activity">
    <reaction evidence="3">
        <text>uridine(1911/1915/1917) in 23S rRNA = pseudouridine(1911/1915/1917) in 23S rRNA</text>
        <dbReference type="Rhea" id="RHEA:42524"/>
        <dbReference type="Rhea" id="RHEA-COMP:10097"/>
        <dbReference type="Rhea" id="RHEA-COMP:10098"/>
        <dbReference type="ChEBI" id="CHEBI:65314"/>
        <dbReference type="ChEBI" id="CHEBI:65315"/>
        <dbReference type="EC" id="5.4.99.23"/>
    </reaction>
</comment>
<dbReference type="CDD" id="cd02869">
    <property type="entry name" value="PseudoU_synth_RluA_like"/>
    <property type="match status" value="1"/>
</dbReference>
<dbReference type="InterPro" id="IPR006224">
    <property type="entry name" value="PsdUridine_synth_RluA-like_CS"/>
</dbReference>
<evidence type="ECO:0000313" key="9">
    <source>
        <dbReference type="Proteomes" id="UP000244884"/>
    </source>
</evidence>
<comment type="similarity">
    <text evidence="1 6">Belongs to the pseudouridine synthase RluA family.</text>
</comment>
<comment type="catalytic activity">
    <reaction evidence="6">
        <text>a uridine in RNA = a pseudouridine in RNA</text>
        <dbReference type="Rhea" id="RHEA:48348"/>
        <dbReference type="Rhea" id="RHEA-COMP:12068"/>
        <dbReference type="Rhea" id="RHEA-COMP:12069"/>
        <dbReference type="ChEBI" id="CHEBI:65314"/>
        <dbReference type="ChEBI" id="CHEBI:65315"/>
    </reaction>
</comment>
<evidence type="ECO:0000256" key="5">
    <source>
        <dbReference type="PROSITE-ProRule" id="PRU00182"/>
    </source>
</evidence>
<gene>
    <name evidence="8" type="ORF">DD681_01040</name>
</gene>
<dbReference type="Gene3D" id="3.30.2350.10">
    <property type="entry name" value="Pseudouridine synthase"/>
    <property type="match status" value="1"/>
</dbReference>
<accession>A0A2U8DFZ2</accession>
<feature type="active site" evidence="4">
    <location>
        <position position="140"/>
    </location>
</feature>
<dbReference type="InterPro" id="IPR050188">
    <property type="entry name" value="RluA_PseudoU_synthase"/>
</dbReference>
<proteinExistence type="inferred from homology"/>
<dbReference type="EC" id="5.4.99.-" evidence="6"/>
<dbReference type="GO" id="GO:0003723">
    <property type="term" value="F:RNA binding"/>
    <property type="evidence" value="ECO:0007669"/>
    <property type="project" value="UniProtKB-KW"/>
</dbReference>
<dbReference type="GO" id="GO:0000455">
    <property type="term" value="P:enzyme-directed rRNA pseudouridine synthesis"/>
    <property type="evidence" value="ECO:0007669"/>
    <property type="project" value="TreeGrafter"/>
</dbReference>
<dbReference type="Proteomes" id="UP000244884">
    <property type="component" value="Chromosome"/>
</dbReference>
<dbReference type="PANTHER" id="PTHR21600">
    <property type="entry name" value="MITOCHONDRIAL RNA PSEUDOURIDINE SYNTHASE"/>
    <property type="match status" value="1"/>
</dbReference>
<dbReference type="SUPFAM" id="SSF55120">
    <property type="entry name" value="Pseudouridine synthase"/>
    <property type="match status" value="1"/>
</dbReference>
<evidence type="ECO:0000256" key="1">
    <source>
        <dbReference type="ARBA" id="ARBA00010876"/>
    </source>
</evidence>
<dbReference type="AlphaFoldDB" id="A0A2U8DFZ2"/>
<dbReference type="InterPro" id="IPR006225">
    <property type="entry name" value="PsdUridine_synth_RluC/D"/>
</dbReference>
<keyword evidence="5" id="KW-0694">RNA-binding</keyword>
<dbReference type="PROSITE" id="PS50889">
    <property type="entry name" value="S4"/>
    <property type="match status" value="1"/>
</dbReference>